<protein>
    <submittedName>
        <fullName evidence="6">Amidase signature domain-containing protein</fullName>
    </submittedName>
</protein>
<feature type="binding site" evidence="4">
    <location>
        <position position="207"/>
    </location>
    <ligand>
        <name>substrate</name>
    </ligand>
</feature>
<evidence type="ECO:0000313" key="7">
    <source>
        <dbReference type="Proteomes" id="UP000799538"/>
    </source>
</evidence>
<sequence>MAKWEELAATKRQQLADSIPAEWRIPSDQLPPDSQLDVTTWPETSNFFTPRELEITDLTASELLPKLTSSHYSSEEVTLAFSKRACVAQQLTNCLSEIFLPLALTTARSLDTHLRTTGHPIGPLHGLPISLKDNFQITGLDSTDGFASWVSQPATTNSAIVDLLASLGAVAYVKTNVPTAMMIAETVNNVFGRTVNPRNRKLTSGGSSGGESALIVMKGSCLGVGTDIGGSLRIPAACTGIFTIRPSAGRFPIVGAKSGLAGQEAVRSVLGPMARSLEDLEVWARAVVGAEPWRVDPSCVPIPWREVKGVERLRIGVMWDDGLIVPTPPVKRALRETVEKLKKAGHEIVDWAPEGHTEIYQMLGKLFVADGGKTLRSILEPVGEPFRPELAMYEQATELGVSEMWKMQAKRVQLTADYLKRWQKSGIDAILCPTTPYATVEHGNFKSVGYTGVFNVLDYSATSFPSGIYADEKLDQYQDEPILSELDTQTRNDYNASVVHGMPVSLQLVAQRLEEEKVLAMTGEVLRVP</sequence>
<keyword evidence="2" id="KW-0378">Hydrolase</keyword>
<proteinExistence type="inferred from homology"/>
<dbReference type="Proteomes" id="UP000799538">
    <property type="component" value="Unassembled WGS sequence"/>
</dbReference>
<dbReference type="InterPro" id="IPR036928">
    <property type="entry name" value="AS_sf"/>
</dbReference>
<dbReference type="PANTHER" id="PTHR46072">
    <property type="entry name" value="AMIDASE-RELATED-RELATED"/>
    <property type="match status" value="1"/>
</dbReference>
<dbReference type="InterPro" id="IPR023631">
    <property type="entry name" value="Amidase_dom"/>
</dbReference>
<organism evidence="6 7">
    <name type="scientific">Elsinoe ampelina</name>
    <dbReference type="NCBI Taxonomy" id="302913"/>
    <lineage>
        <taxon>Eukaryota</taxon>
        <taxon>Fungi</taxon>
        <taxon>Dikarya</taxon>
        <taxon>Ascomycota</taxon>
        <taxon>Pezizomycotina</taxon>
        <taxon>Dothideomycetes</taxon>
        <taxon>Dothideomycetidae</taxon>
        <taxon>Myriangiales</taxon>
        <taxon>Elsinoaceae</taxon>
        <taxon>Elsinoe</taxon>
    </lineage>
</organism>
<evidence type="ECO:0000256" key="2">
    <source>
        <dbReference type="ARBA" id="ARBA00022801"/>
    </source>
</evidence>
<feature type="active site" description="Charge relay system" evidence="3">
    <location>
        <position position="207"/>
    </location>
</feature>
<dbReference type="PANTHER" id="PTHR46072:SF11">
    <property type="entry name" value="AMIDASE-RELATED"/>
    <property type="match status" value="1"/>
</dbReference>
<comment type="similarity">
    <text evidence="1">Belongs to the amidase family.</text>
</comment>
<name>A0A6A6GQI7_9PEZI</name>
<feature type="binding site" evidence="4">
    <location>
        <position position="181"/>
    </location>
    <ligand>
        <name>substrate</name>
    </ligand>
</feature>
<evidence type="ECO:0000256" key="3">
    <source>
        <dbReference type="PIRSR" id="PIRSR001221-1"/>
    </source>
</evidence>
<feature type="active site" description="Acyl-ester intermediate" evidence="3">
    <location>
        <position position="231"/>
    </location>
</feature>
<dbReference type="Pfam" id="PF01425">
    <property type="entry name" value="Amidase"/>
    <property type="match status" value="1"/>
</dbReference>
<dbReference type="Gene3D" id="3.90.1300.10">
    <property type="entry name" value="Amidase signature (AS) domain"/>
    <property type="match status" value="1"/>
</dbReference>
<dbReference type="EMBL" id="ML992501">
    <property type="protein sequence ID" value="KAF2227760.1"/>
    <property type="molecule type" value="Genomic_DNA"/>
</dbReference>
<evidence type="ECO:0000256" key="1">
    <source>
        <dbReference type="ARBA" id="ARBA00009199"/>
    </source>
</evidence>
<dbReference type="AlphaFoldDB" id="A0A6A6GQI7"/>
<evidence type="ECO:0000313" key="6">
    <source>
        <dbReference type="EMBL" id="KAF2227760.1"/>
    </source>
</evidence>
<gene>
    <name evidence="6" type="ORF">BDZ85DRAFT_7299</name>
</gene>
<dbReference type="OrthoDB" id="6428749at2759"/>
<feature type="active site" description="Charge relay system" evidence="3">
    <location>
        <position position="132"/>
    </location>
</feature>
<feature type="binding site" evidence="4">
    <location>
        <begin position="228"/>
        <end position="231"/>
    </location>
    <ligand>
        <name>substrate</name>
    </ligand>
</feature>
<dbReference type="PIRSF" id="PIRSF001221">
    <property type="entry name" value="Amidase_fungi"/>
    <property type="match status" value="1"/>
</dbReference>
<dbReference type="GO" id="GO:0016787">
    <property type="term" value="F:hydrolase activity"/>
    <property type="evidence" value="ECO:0007669"/>
    <property type="project" value="UniProtKB-KW"/>
</dbReference>
<evidence type="ECO:0000259" key="5">
    <source>
        <dbReference type="Pfam" id="PF01425"/>
    </source>
</evidence>
<feature type="domain" description="Amidase" evidence="5">
    <location>
        <begin position="76"/>
        <end position="519"/>
    </location>
</feature>
<reference evidence="7" key="1">
    <citation type="journal article" date="2020" name="Stud. Mycol.">
        <title>101 Dothideomycetes genomes: A test case for predicting lifestyles and emergence of pathogens.</title>
        <authorList>
            <person name="Haridas S."/>
            <person name="Albert R."/>
            <person name="Binder M."/>
            <person name="Bloem J."/>
            <person name="LaButti K."/>
            <person name="Salamov A."/>
            <person name="Andreopoulos B."/>
            <person name="Baker S."/>
            <person name="Barry K."/>
            <person name="Bills G."/>
            <person name="Bluhm B."/>
            <person name="Cannon C."/>
            <person name="Castanera R."/>
            <person name="Culley D."/>
            <person name="Daum C."/>
            <person name="Ezra D."/>
            <person name="Gonzalez J."/>
            <person name="Henrissat B."/>
            <person name="Kuo A."/>
            <person name="Liang C."/>
            <person name="Lipzen A."/>
            <person name="Lutzoni F."/>
            <person name="Magnuson J."/>
            <person name="Mondo S."/>
            <person name="Nolan M."/>
            <person name="Ohm R."/>
            <person name="Pangilinan J."/>
            <person name="Park H.-J."/>
            <person name="Ramirez L."/>
            <person name="Alfaro M."/>
            <person name="Sun H."/>
            <person name="Tritt A."/>
            <person name="Yoshinaga Y."/>
            <person name="Zwiers L.-H."/>
            <person name="Turgeon B."/>
            <person name="Goodwin S."/>
            <person name="Spatafora J."/>
            <person name="Crous P."/>
            <person name="Grigoriev I."/>
        </authorList>
    </citation>
    <scope>NUCLEOTIDE SEQUENCE [LARGE SCALE GENOMIC DNA]</scope>
    <source>
        <strain evidence="7">CECT 20119</strain>
    </source>
</reference>
<keyword evidence="7" id="KW-1185">Reference proteome</keyword>
<dbReference type="SUPFAM" id="SSF75304">
    <property type="entry name" value="Amidase signature (AS) enzymes"/>
    <property type="match status" value="1"/>
</dbReference>
<evidence type="ECO:0000256" key="4">
    <source>
        <dbReference type="PIRSR" id="PIRSR001221-2"/>
    </source>
</evidence>
<accession>A0A6A6GQI7</accession>